<dbReference type="Pfam" id="PF01099">
    <property type="entry name" value="Uteroglobin"/>
    <property type="match status" value="1"/>
</dbReference>
<comment type="similarity">
    <text evidence="4">Belongs to the secretoglobin family. Lipophilin subfamily.</text>
</comment>
<evidence type="ECO:0000256" key="2">
    <source>
        <dbReference type="ARBA" id="ARBA00022525"/>
    </source>
</evidence>
<feature type="chain" id="PRO_5014351597" evidence="5">
    <location>
        <begin position="22"/>
        <end position="84"/>
    </location>
</feature>
<comment type="subcellular location">
    <subcellularLocation>
        <location evidence="1">Secreted</location>
    </subcellularLocation>
</comment>
<dbReference type="Ensembl" id="ENSSBOT00000033829.1">
    <property type="protein sequence ID" value="ENSSBOP00000017022.1"/>
    <property type="gene ID" value="ENSSBOG00000025179.1"/>
</dbReference>
<dbReference type="InterPro" id="IPR035960">
    <property type="entry name" value="Secretoglobin_sf"/>
</dbReference>
<reference evidence="6" key="1">
    <citation type="submission" date="2025-08" db="UniProtKB">
        <authorList>
            <consortium name="Ensembl"/>
        </authorList>
    </citation>
    <scope>IDENTIFICATION</scope>
</reference>
<dbReference type="OMA" id="KLQVKHC"/>
<feature type="signal peptide" evidence="5">
    <location>
        <begin position="1"/>
        <end position="21"/>
    </location>
</feature>
<dbReference type="PANTHER" id="PTHR11332">
    <property type="entry name" value="SECRETOGLOBIN FAMILY 1D"/>
    <property type="match status" value="1"/>
</dbReference>
<evidence type="ECO:0000313" key="6">
    <source>
        <dbReference type="Ensembl" id="ENSSBOP00000017022.1"/>
    </source>
</evidence>
<evidence type="ECO:0000256" key="4">
    <source>
        <dbReference type="ARBA" id="ARBA00038364"/>
    </source>
</evidence>
<dbReference type="STRING" id="39432.ENSSBOP00000017022"/>
<keyword evidence="7" id="KW-1185">Reference proteome</keyword>
<accession>A0A2K6TBK6</accession>
<dbReference type="AlphaFoldDB" id="A0A2K6TBK6"/>
<dbReference type="SUPFAM" id="SSF48201">
    <property type="entry name" value="Uteroglobin-like"/>
    <property type="match status" value="1"/>
</dbReference>
<gene>
    <name evidence="6" type="primary">SCGB1D4</name>
</gene>
<dbReference type="PROSITE" id="PS51311">
    <property type="entry name" value="SCGB"/>
    <property type="match status" value="1"/>
</dbReference>
<proteinExistence type="inferred from homology"/>
<dbReference type="PANTHER" id="PTHR11332:SF6">
    <property type="entry name" value="SECRETOGLOBIN FAMILY 1D MEMBER 4"/>
    <property type="match status" value="1"/>
</dbReference>
<dbReference type="InterPro" id="IPR016126">
    <property type="entry name" value="Secretoglobin"/>
</dbReference>
<dbReference type="GeneTree" id="ENSGT00530000063866"/>
<reference evidence="6" key="2">
    <citation type="submission" date="2025-09" db="UniProtKB">
        <authorList>
            <consortium name="Ensembl"/>
        </authorList>
    </citation>
    <scope>IDENTIFICATION</scope>
</reference>
<dbReference type="Proteomes" id="UP000233220">
    <property type="component" value="Unplaced"/>
</dbReference>
<organism evidence="6 7">
    <name type="scientific">Saimiri boliviensis boliviensis</name>
    <name type="common">Bolivian squirrel monkey</name>
    <dbReference type="NCBI Taxonomy" id="39432"/>
    <lineage>
        <taxon>Eukaryota</taxon>
        <taxon>Metazoa</taxon>
        <taxon>Chordata</taxon>
        <taxon>Craniata</taxon>
        <taxon>Vertebrata</taxon>
        <taxon>Euteleostomi</taxon>
        <taxon>Mammalia</taxon>
        <taxon>Eutheria</taxon>
        <taxon>Euarchontoglires</taxon>
        <taxon>Primates</taxon>
        <taxon>Haplorrhini</taxon>
        <taxon>Platyrrhini</taxon>
        <taxon>Cebidae</taxon>
        <taxon>Saimiriinae</taxon>
        <taxon>Saimiri</taxon>
    </lineage>
</organism>
<evidence type="ECO:0000256" key="1">
    <source>
        <dbReference type="ARBA" id="ARBA00004613"/>
    </source>
</evidence>
<evidence type="ECO:0000256" key="3">
    <source>
        <dbReference type="ARBA" id="ARBA00022729"/>
    </source>
</evidence>
<sequence>MRLSVCLLLVTLALCCYQANAVICQDLDSLITNFLFSNEALIKSEVVKFGASPEAVAAKLTVKKCTDQIAIEKRLSLKTSWGEL</sequence>
<name>A0A2K6TBK6_SAIBB</name>
<evidence type="ECO:0000256" key="5">
    <source>
        <dbReference type="SAM" id="SignalP"/>
    </source>
</evidence>
<evidence type="ECO:0000313" key="7">
    <source>
        <dbReference type="Proteomes" id="UP000233220"/>
    </source>
</evidence>
<protein>
    <submittedName>
        <fullName evidence="6">Secretoglobin family 1D member 4</fullName>
    </submittedName>
</protein>
<keyword evidence="2" id="KW-0964">Secreted</keyword>
<dbReference type="GO" id="GO:0005615">
    <property type="term" value="C:extracellular space"/>
    <property type="evidence" value="ECO:0007669"/>
    <property type="project" value="TreeGrafter"/>
</dbReference>
<keyword evidence="3 5" id="KW-0732">Signal</keyword>